<feature type="transmembrane region" description="Helical" evidence="2">
    <location>
        <begin position="125"/>
        <end position="141"/>
    </location>
</feature>
<evidence type="ECO:0000256" key="2">
    <source>
        <dbReference type="SAM" id="Phobius"/>
    </source>
</evidence>
<dbReference type="EMBL" id="BPLF01000003">
    <property type="protein sequence ID" value="GIX64122.1"/>
    <property type="molecule type" value="Genomic_DNA"/>
</dbReference>
<dbReference type="AlphaFoldDB" id="A0AAV4LWU9"/>
<dbReference type="Proteomes" id="UP001497744">
    <property type="component" value="Unassembled WGS sequence"/>
</dbReference>
<accession>A0AAV4LWU9</accession>
<evidence type="ECO:0000313" key="4">
    <source>
        <dbReference type="Proteomes" id="UP001497744"/>
    </source>
</evidence>
<feature type="transmembrane region" description="Helical" evidence="2">
    <location>
        <begin position="586"/>
        <end position="607"/>
    </location>
</feature>
<dbReference type="GeneID" id="94195603"/>
<feature type="transmembrane region" description="Helical" evidence="2">
    <location>
        <begin position="21"/>
        <end position="43"/>
    </location>
</feature>
<proteinExistence type="predicted"/>
<keyword evidence="2" id="KW-1133">Transmembrane helix</keyword>
<organism evidence="3 4">
    <name type="scientific">Babesia caballi</name>
    <dbReference type="NCBI Taxonomy" id="5871"/>
    <lineage>
        <taxon>Eukaryota</taxon>
        <taxon>Sar</taxon>
        <taxon>Alveolata</taxon>
        <taxon>Apicomplexa</taxon>
        <taxon>Aconoidasida</taxon>
        <taxon>Piroplasmida</taxon>
        <taxon>Babesiidae</taxon>
        <taxon>Babesia</taxon>
    </lineage>
</organism>
<evidence type="ECO:0000313" key="3">
    <source>
        <dbReference type="EMBL" id="GIX64122.1"/>
    </source>
</evidence>
<feature type="transmembrane region" description="Helical" evidence="2">
    <location>
        <begin position="209"/>
        <end position="227"/>
    </location>
</feature>
<sequence length="872" mass="99260">MYVSREFDAHHDRLKASWHGFLQGCIQLVTILLIFTFQQAVLYYTVYYVRNERRVLYVLGLDAFIAFYLLAGTISTRGLSSARISIQWCLCCSSTAIKLAALLFLPSKVDSATSAGFNRVASEDYLSFFGIYLTPLIYVLFNRLSNRFLFDQEKENVNVDELLHSDLALATAVDLWDVVLMVNHLIRRYRGIYESNDDSVAVVKENRDFVAFAVLCVAGLLLLGLISPTVDGDLSAEDDVLQRRRLFWANLMDRLRLFRRQRRDAADFRDEIRSHDVGLEHREAPATPDPNAYKTNQVPKGQYIDMFSIAKFTFLVGFGLIDLPFFVYRLMHMIRENVFSLLMYKNLLGLVVRPYRLMLSQLAERDSAKGWQSAFFEATPVSSDPSTKRVIHEDMKAVEESSDSESEAELVRRLTERATQRRGKTVAFLTHARTQSRLAGNTLSLVPRGETVPHVSRHFRSTHQLHNARQEKLDDGIARANTAAPRPHCQSDDPATTGRASSVSDADSSRPDEPSPSTEASQKRRQVLLGMLRRHRELPVASLGLRLYLRKWRDALRRLFAPEPNFDMDAHDYLVSERRFEFARMLGAVATALLARLVIVIYCYARAADVRSPRFVFSSAISTATTYELLVYGTVLLAPLCQGALFYRLQGCRFFGCLAFSLLEILNLCSYVTCVCSLRGIVDVPYSTVYAMQLCALLQWPLSMLATLAVQALSRKLNLVRLMYVLCKHGMCPVSLNHKLFCLDLLKSLTVADLLMQSQWNYYFYSLLFRVLCCSFSPTKTGVMIILVDLLVRFVYIIFCQTMRVMMLRKFEIHYLILRLTNAVVFDYMPPGEAFSLTAGPRSHFITPADVDDYIRDQGLLSSPGIIFPPFF</sequence>
<keyword evidence="4" id="KW-1185">Reference proteome</keyword>
<name>A0AAV4LWU9_BABCB</name>
<feature type="transmembrane region" description="Helical" evidence="2">
    <location>
        <begin position="309"/>
        <end position="328"/>
    </location>
</feature>
<keyword evidence="2 3" id="KW-0812">Transmembrane</keyword>
<feature type="transmembrane region" description="Helical" evidence="2">
    <location>
        <begin position="784"/>
        <end position="800"/>
    </location>
</feature>
<feature type="transmembrane region" description="Helical" evidence="2">
    <location>
        <begin position="55"/>
        <end position="74"/>
    </location>
</feature>
<feature type="transmembrane region" description="Helical" evidence="2">
    <location>
        <begin position="654"/>
        <end position="682"/>
    </location>
</feature>
<feature type="transmembrane region" description="Helical" evidence="2">
    <location>
        <begin position="86"/>
        <end position="105"/>
    </location>
</feature>
<feature type="transmembrane region" description="Helical" evidence="2">
    <location>
        <begin position="627"/>
        <end position="647"/>
    </location>
</feature>
<comment type="caution">
    <text evidence="3">The sequence shown here is derived from an EMBL/GenBank/DDBJ whole genome shotgun (WGS) entry which is preliminary data.</text>
</comment>
<gene>
    <name evidence="3" type="ORF">BcabD6B2_35570</name>
</gene>
<feature type="region of interest" description="Disordered" evidence="1">
    <location>
        <begin position="483"/>
        <end position="523"/>
    </location>
</feature>
<evidence type="ECO:0000256" key="1">
    <source>
        <dbReference type="SAM" id="MobiDB-lite"/>
    </source>
</evidence>
<dbReference type="RefSeq" id="XP_067716191.1">
    <property type="nucleotide sequence ID" value="XM_067860090.1"/>
</dbReference>
<keyword evidence="2" id="KW-0472">Membrane</keyword>
<reference evidence="3 4" key="1">
    <citation type="submission" date="2021-06" db="EMBL/GenBank/DDBJ databases">
        <title>Genome sequence of Babesia caballi.</title>
        <authorList>
            <person name="Yamagishi J."/>
            <person name="Kidaka T."/>
            <person name="Ochi A."/>
        </authorList>
    </citation>
    <scope>NUCLEOTIDE SEQUENCE [LARGE SCALE GENOMIC DNA]</scope>
    <source>
        <strain evidence="3">USDA-D6B2</strain>
    </source>
</reference>
<protein>
    <submittedName>
        <fullName evidence="3">Transmembrane protein, putative</fullName>
    </submittedName>
</protein>